<protein>
    <submittedName>
        <fullName evidence="1">9235_t:CDS:1</fullName>
    </submittedName>
</protein>
<dbReference type="EMBL" id="CAJVPT010003545">
    <property type="protein sequence ID" value="CAG8497367.1"/>
    <property type="molecule type" value="Genomic_DNA"/>
</dbReference>
<sequence>AGLTENVSFCATKTMQKDAFMRIMFLFNGNYATLSVMDAHLFVALIEYQGQTRV</sequence>
<proteinExistence type="predicted"/>
<keyword evidence="2" id="KW-1185">Reference proteome</keyword>
<evidence type="ECO:0000313" key="1">
    <source>
        <dbReference type="EMBL" id="CAG8497367.1"/>
    </source>
</evidence>
<comment type="caution">
    <text evidence="1">The sequence shown here is derived from an EMBL/GenBank/DDBJ whole genome shotgun (WGS) entry which is preliminary data.</text>
</comment>
<dbReference type="Proteomes" id="UP000789525">
    <property type="component" value="Unassembled WGS sequence"/>
</dbReference>
<name>A0ACA9KWD9_9GLOM</name>
<organism evidence="1 2">
    <name type="scientific">Acaulospora colombiana</name>
    <dbReference type="NCBI Taxonomy" id="27376"/>
    <lineage>
        <taxon>Eukaryota</taxon>
        <taxon>Fungi</taxon>
        <taxon>Fungi incertae sedis</taxon>
        <taxon>Mucoromycota</taxon>
        <taxon>Glomeromycotina</taxon>
        <taxon>Glomeromycetes</taxon>
        <taxon>Diversisporales</taxon>
        <taxon>Acaulosporaceae</taxon>
        <taxon>Acaulospora</taxon>
    </lineage>
</organism>
<evidence type="ECO:0000313" key="2">
    <source>
        <dbReference type="Proteomes" id="UP000789525"/>
    </source>
</evidence>
<gene>
    <name evidence="1" type="ORF">ACOLOM_LOCUS2644</name>
</gene>
<reference evidence="1" key="1">
    <citation type="submission" date="2021-06" db="EMBL/GenBank/DDBJ databases">
        <authorList>
            <person name="Kallberg Y."/>
            <person name="Tangrot J."/>
            <person name="Rosling A."/>
        </authorList>
    </citation>
    <scope>NUCLEOTIDE SEQUENCE</scope>
    <source>
        <strain evidence="1">CL356</strain>
    </source>
</reference>
<accession>A0ACA9KWD9</accession>
<feature type="non-terminal residue" evidence="1">
    <location>
        <position position="1"/>
    </location>
</feature>